<feature type="region of interest" description="Disordered" evidence="1">
    <location>
        <begin position="1"/>
        <end position="21"/>
    </location>
</feature>
<organism evidence="2 3">
    <name type="scientific">Longimycelium tulufanense</name>
    <dbReference type="NCBI Taxonomy" id="907463"/>
    <lineage>
        <taxon>Bacteria</taxon>
        <taxon>Bacillati</taxon>
        <taxon>Actinomycetota</taxon>
        <taxon>Actinomycetes</taxon>
        <taxon>Pseudonocardiales</taxon>
        <taxon>Pseudonocardiaceae</taxon>
        <taxon>Longimycelium</taxon>
    </lineage>
</organism>
<dbReference type="SUPFAM" id="SSF52540">
    <property type="entry name" value="P-loop containing nucleoside triphosphate hydrolases"/>
    <property type="match status" value="1"/>
</dbReference>
<dbReference type="EMBL" id="BMMK01000054">
    <property type="protein sequence ID" value="GGM81965.1"/>
    <property type="molecule type" value="Genomic_DNA"/>
</dbReference>
<dbReference type="Gene3D" id="3.40.50.300">
    <property type="entry name" value="P-loop containing nucleotide triphosphate hydrolases"/>
    <property type="match status" value="2"/>
</dbReference>
<reference evidence="2" key="2">
    <citation type="submission" date="2020-09" db="EMBL/GenBank/DDBJ databases">
        <authorList>
            <person name="Sun Q."/>
            <person name="Zhou Y."/>
        </authorList>
    </citation>
    <scope>NUCLEOTIDE SEQUENCE</scope>
    <source>
        <strain evidence="2">CGMCC 4.5737</strain>
    </source>
</reference>
<evidence type="ECO:0000313" key="3">
    <source>
        <dbReference type="Proteomes" id="UP000637578"/>
    </source>
</evidence>
<keyword evidence="3" id="KW-1185">Reference proteome</keyword>
<accession>A0A8J3FZ65</accession>
<dbReference type="RefSeq" id="WP_189061866.1">
    <property type="nucleotide sequence ID" value="NZ_BMMK01000054.1"/>
</dbReference>
<dbReference type="InterPro" id="IPR027417">
    <property type="entry name" value="P-loop_NTPase"/>
</dbReference>
<gene>
    <name evidence="2" type="ORF">GCM10012275_60710</name>
</gene>
<evidence type="ECO:0000256" key="1">
    <source>
        <dbReference type="SAM" id="MobiDB-lite"/>
    </source>
</evidence>
<sequence length="482" mass="51111">MIRRPPTARGIPGPGGGRDNYIPVPTEYRGTTVQVCGLWPFSAGSGSPMIGVPLGRHLITGASVCFDPISFFRAGLISNPGMFVLGLPGLGKSTLLRRLVLGLTGYGVRPLVLGDLKPDYADLVAALGGQVVRLGRGMGSINPLDTGALGQAAAQMSGAAAEQLGAEIQGRRLNMVAALITIIRGHRVSDHETVILSTALRALASRHEGTPVLPDLVKLLDDGPPEVRAVTLDRGDDARYREAVDPLHRSLLALLDGPLGETFARPTTTHIDLEAPAVCVDVSRIGESDEQLQAAALLTTWSAGFGAVAGAQALTDAGLAPRRNYFLVMDELWRVLRSGAGLVDRVDAVTRLNRNDGYGSAMCTHTLNDLRALPTEEDRQKARGLAERCAVTVTAGLPTSELALLRDMVDFHEEEARLVTSWSAPAPWDSVYGQQAAPPGLGKALIKVGGKPGIPLKVQLTPEELALNDTNRRWQMAGRGQA</sequence>
<proteinExistence type="predicted"/>
<name>A0A8J3FZ65_9PSEU</name>
<protein>
    <submittedName>
        <fullName evidence="2">ATPase</fullName>
    </submittedName>
</protein>
<dbReference type="AlphaFoldDB" id="A0A8J3FZ65"/>
<dbReference type="Proteomes" id="UP000637578">
    <property type="component" value="Unassembled WGS sequence"/>
</dbReference>
<evidence type="ECO:0000313" key="2">
    <source>
        <dbReference type="EMBL" id="GGM81965.1"/>
    </source>
</evidence>
<reference evidence="2" key="1">
    <citation type="journal article" date="2014" name="Int. J. Syst. Evol. Microbiol.">
        <title>Complete genome sequence of Corynebacterium casei LMG S-19264T (=DSM 44701T), isolated from a smear-ripened cheese.</title>
        <authorList>
            <consortium name="US DOE Joint Genome Institute (JGI-PGF)"/>
            <person name="Walter F."/>
            <person name="Albersmeier A."/>
            <person name="Kalinowski J."/>
            <person name="Ruckert C."/>
        </authorList>
    </citation>
    <scope>NUCLEOTIDE SEQUENCE</scope>
    <source>
        <strain evidence="2">CGMCC 4.5737</strain>
    </source>
</reference>
<comment type="caution">
    <text evidence="2">The sequence shown here is derived from an EMBL/GenBank/DDBJ whole genome shotgun (WGS) entry which is preliminary data.</text>
</comment>